<dbReference type="EMBL" id="CAJMWX010001320">
    <property type="protein sequence ID" value="CAE6480770.1"/>
    <property type="molecule type" value="Genomic_DNA"/>
</dbReference>
<protein>
    <submittedName>
        <fullName evidence="1">Uncharacterized protein</fullName>
    </submittedName>
</protein>
<dbReference type="InterPro" id="IPR052988">
    <property type="entry name" value="Oryzine_lactonohydrolase"/>
</dbReference>
<name>A0A8H3CC61_9AGAM</name>
<dbReference type="PANTHER" id="PTHR47064:SF2">
    <property type="entry name" value="SMP-30_GLUCONOLACTONASE_LRE-LIKE REGION DOMAIN-CONTAINING PROTEIN-RELATED"/>
    <property type="match status" value="1"/>
</dbReference>
<dbReference type="AlphaFoldDB" id="A0A8H3CC61"/>
<comment type="caution">
    <text evidence="1">The sequence shown here is derived from an EMBL/GenBank/DDBJ whole genome shotgun (WGS) entry which is preliminary data.</text>
</comment>
<evidence type="ECO:0000313" key="2">
    <source>
        <dbReference type="Proteomes" id="UP000663888"/>
    </source>
</evidence>
<dbReference type="PANTHER" id="PTHR47064">
    <property type="entry name" value="PUTATIVE (AFU_ORTHOLOGUE AFUA_1G08990)-RELATED"/>
    <property type="match status" value="1"/>
</dbReference>
<organism evidence="1 2">
    <name type="scientific">Rhizoctonia solani</name>
    <dbReference type="NCBI Taxonomy" id="456999"/>
    <lineage>
        <taxon>Eukaryota</taxon>
        <taxon>Fungi</taxon>
        <taxon>Dikarya</taxon>
        <taxon>Basidiomycota</taxon>
        <taxon>Agaricomycotina</taxon>
        <taxon>Agaricomycetes</taxon>
        <taxon>Cantharellales</taxon>
        <taxon>Ceratobasidiaceae</taxon>
        <taxon>Rhizoctonia</taxon>
    </lineage>
</organism>
<gene>
    <name evidence="1" type="ORF">RDB_LOCUS124551</name>
</gene>
<proteinExistence type="predicted"/>
<dbReference type="Proteomes" id="UP000663888">
    <property type="component" value="Unassembled WGS sequence"/>
</dbReference>
<evidence type="ECO:0000313" key="1">
    <source>
        <dbReference type="EMBL" id="CAE6480770.1"/>
    </source>
</evidence>
<accession>A0A8H3CC61</accession>
<dbReference type="Gene3D" id="2.120.10.30">
    <property type="entry name" value="TolB, C-terminal domain"/>
    <property type="match status" value="1"/>
</dbReference>
<sequence length="252" mass="27938">MAEDNENIQLMHPKSHAVIEGSFDRDPARSIWATFSTGPQGGQQIDLTKVNRPFVAVTQEFYEILGPDAALRVIAKADTPEFHEAGVYIHETSKVFFTSNKMNGPGPHPPFANFSKIGPGSIWEIIDPPSDSFVLPNGGTVYDGKVLMAVQGYKLDVPSSLMTFDPRTHKAEVLLNNFFGRPFNSINDVVVLMRPGGDRRIFMINGSFLQILRTGTIKASRNTHVCLLRLMRSIHLPVHYGLLQMGSNGQME</sequence>
<dbReference type="InterPro" id="IPR011042">
    <property type="entry name" value="6-blade_b-propeller_TolB-like"/>
</dbReference>
<reference evidence="1" key="1">
    <citation type="submission" date="2021-01" db="EMBL/GenBank/DDBJ databases">
        <authorList>
            <person name="Kaushik A."/>
        </authorList>
    </citation>
    <scope>NUCLEOTIDE SEQUENCE</scope>
    <source>
        <strain evidence="1">AG4-R118</strain>
    </source>
</reference>